<dbReference type="EMBL" id="JADCNM010000007">
    <property type="protein sequence ID" value="KAG0474769.1"/>
    <property type="molecule type" value="Genomic_DNA"/>
</dbReference>
<proteinExistence type="predicted"/>
<dbReference type="Proteomes" id="UP000639772">
    <property type="component" value="Chromosome 7"/>
</dbReference>
<comment type="caution">
    <text evidence="1">The sequence shown here is derived from an EMBL/GenBank/DDBJ whole genome shotgun (WGS) entry which is preliminary data.</text>
</comment>
<reference evidence="1 2" key="1">
    <citation type="journal article" date="2020" name="Nat. Food">
        <title>A phased Vanilla planifolia genome enables genetic improvement of flavour and production.</title>
        <authorList>
            <person name="Hasing T."/>
            <person name="Tang H."/>
            <person name="Brym M."/>
            <person name="Khazi F."/>
            <person name="Huang T."/>
            <person name="Chambers A.H."/>
        </authorList>
    </citation>
    <scope>NUCLEOTIDE SEQUENCE [LARGE SCALE GENOMIC DNA]</scope>
    <source>
        <tissue evidence="1">Leaf</tissue>
    </source>
</reference>
<evidence type="ECO:0000313" key="2">
    <source>
        <dbReference type="Proteomes" id="UP000639772"/>
    </source>
</evidence>
<dbReference type="AlphaFoldDB" id="A0A835QLG0"/>
<protein>
    <submittedName>
        <fullName evidence="1">Uncharacterized protein</fullName>
    </submittedName>
</protein>
<accession>A0A835QLG0</accession>
<evidence type="ECO:0000313" key="1">
    <source>
        <dbReference type="EMBL" id="KAG0474769.1"/>
    </source>
</evidence>
<name>A0A835QLG0_VANPL</name>
<sequence>MESDFHTRSVSQDESQSIADEILARRIKNRDRQRRYRRKRLEADMQRSCLMEGRVFWTAETISNVSSSNIESHESIVQPEMQGSLIHSAYCSDEFTAAGNGRRKQEKYSSRQLWTIWHLVRLLLKLLNQ</sequence>
<organism evidence="1 2">
    <name type="scientific">Vanilla planifolia</name>
    <name type="common">Vanilla</name>
    <dbReference type="NCBI Taxonomy" id="51239"/>
    <lineage>
        <taxon>Eukaryota</taxon>
        <taxon>Viridiplantae</taxon>
        <taxon>Streptophyta</taxon>
        <taxon>Embryophyta</taxon>
        <taxon>Tracheophyta</taxon>
        <taxon>Spermatophyta</taxon>
        <taxon>Magnoliopsida</taxon>
        <taxon>Liliopsida</taxon>
        <taxon>Asparagales</taxon>
        <taxon>Orchidaceae</taxon>
        <taxon>Vanilloideae</taxon>
        <taxon>Vanilleae</taxon>
        <taxon>Vanilla</taxon>
    </lineage>
</organism>
<gene>
    <name evidence="1" type="ORF">HPP92_014455</name>
</gene>